<dbReference type="Gene3D" id="3.30.420.10">
    <property type="entry name" value="Ribonuclease H-like superfamily/Ribonuclease H"/>
    <property type="match status" value="1"/>
</dbReference>
<dbReference type="InterPro" id="IPR036397">
    <property type="entry name" value="RNaseH_sf"/>
</dbReference>
<dbReference type="OrthoDB" id="155387at2759"/>
<dbReference type="Proteomes" id="UP000595140">
    <property type="component" value="Unassembled WGS sequence"/>
</dbReference>
<accession>A0A484MLK5</accession>
<sequence length="464" mass="52983">MSRRPAYNTKKLDNVTRQVISEVLLSHSNENPDGSYSAQYGQIKNVAAQFKVSTRTVSSIWAIAKKQLELSITIDVRNRMAGKSGRKRAVMDVKAITDTPLRRRTTIRSLAASIHKPKSTVHEWIKKGMLRSHSNAIKLYLLDANKISRLRFCLDRVDPYTMPMHPRFKTFENVLHIDEKWFFMSKTSQKFYLLPDELDPYRACKSKRFIAKVMFLCVVGKPLFGENQEVLWDGKIGIFSFTENLRAKRKSKNRPKGVLEVKPITSVTKEVTKDMLINPVIPAIHEKWPTQLSKDIHIQQDNARPHIQGVDCDFMAAANRNGLHITLNNQPPNSPDLNVLDLGFFRAIQSLKDQCAPTTVVELVEAVEGAYNALSSECLNKVWLSYQQVMTKVMEHEGNNNYKLPHMRKDRLAREGNLPKCLNIDQALIEKAATLVGDQMFTTNEEMVEFNTEDADEYLSSDMN</sequence>
<evidence type="ECO:0000313" key="2">
    <source>
        <dbReference type="Proteomes" id="UP000595140"/>
    </source>
</evidence>
<evidence type="ECO:0000313" key="1">
    <source>
        <dbReference type="EMBL" id="VFQ89367.1"/>
    </source>
</evidence>
<protein>
    <submittedName>
        <fullName evidence="1">Uncharacterized protein</fullName>
    </submittedName>
</protein>
<dbReference type="GO" id="GO:0003676">
    <property type="term" value="F:nucleic acid binding"/>
    <property type="evidence" value="ECO:0007669"/>
    <property type="project" value="InterPro"/>
</dbReference>
<dbReference type="AlphaFoldDB" id="A0A484MLK5"/>
<organism evidence="1 2">
    <name type="scientific">Cuscuta campestris</name>
    <dbReference type="NCBI Taxonomy" id="132261"/>
    <lineage>
        <taxon>Eukaryota</taxon>
        <taxon>Viridiplantae</taxon>
        <taxon>Streptophyta</taxon>
        <taxon>Embryophyta</taxon>
        <taxon>Tracheophyta</taxon>
        <taxon>Spermatophyta</taxon>
        <taxon>Magnoliopsida</taxon>
        <taxon>eudicotyledons</taxon>
        <taxon>Gunneridae</taxon>
        <taxon>Pentapetalae</taxon>
        <taxon>asterids</taxon>
        <taxon>lamiids</taxon>
        <taxon>Solanales</taxon>
        <taxon>Convolvulaceae</taxon>
        <taxon>Cuscuteae</taxon>
        <taxon>Cuscuta</taxon>
        <taxon>Cuscuta subgen. Grammica</taxon>
        <taxon>Cuscuta sect. Cleistogrammica</taxon>
    </lineage>
</organism>
<keyword evidence="2" id="KW-1185">Reference proteome</keyword>
<reference evidence="1 2" key="1">
    <citation type="submission" date="2018-04" db="EMBL/GenBank/DDBJ databases">
        <authorList>
            <person name="Vogel A."/>
        </authorList>
    </citation>
    <scope>NUCLEOTIDE SEQUENCE [LARGE SCALE GENOMIC DNA]</scope>
</reference>
<dbReference type="PANTHER" id="PTHR47169">
    <property type="entry name" value="OS01G0541250 PROTEIN"/>
    <property type="match status" value="1"/>
</dbReference>
<name>A0A484MLK5_9ASTE</name>
<gene>
    <name evidence="1" type="ORF">CCAM_LOCUS31143</name>
</gene>
<dbReference type="PANTHER" id="PTHR47169:SF2">
    <property type="entry name" value="OS01G0541250 PROTEIN"/>
    <property type="match status" value="1"/>
</dbReference>
<proteinExistence type="predicted"/>
<dbReference type="EMBL" id="OOIL02003813">
    <property type="protein sequence ID" value="VFQ89367.1"/>
    <property type="molecule type" value="Genomic_DNA"/>
</dbReference>